<feature type="domain" description="Glycosyltransferase 2-like" evidence="1">
    <location>
        <begin position="8"/>
        <end position="171"/>
    </location>
</feature>
<dbReference type="PANTHER" id="PTHR43685:SF2">
    <property type="entry name" value="GLYCOSYLTRANSFERASE 2-LIKE DOMAIN-CONTAINING PROTEIN"/>
    <property type="match status" value="1"/>
</dbReference>
<sequence length="401" mass="45983">MQMRDVGIVMPVYKQNHDYLKLALKSVLEQSFTNYYFAVVSDGAPSDHIEIIKRETEGDERVHLIEKEKNEGIAKALNTGFNYLQKFESIRYLTWVSSDNVYDPEFIEKHRNALENAPENVGLSYSNFYHIDHKGTVLREQFSNYQGQPKETLLDICFIGASFMYKSKAAAKTGGYQLWPVEDYEYWLRLTEHCDIVYIPEVLAAYRVDSPLSVSAQLRHSKEQHRRFRHALNLAKLEARKRRNIPCELTVIYPVSDGSLQTVDQLERLLEQTFSNYQITALDTTPDQSASEALKAIEDPRLTFLHLPGASEDTAILTGIQNADAPLAMLYGKGAFPSNHVMLNRLFHYYLQYKARGAEAKHIVFFVNDNGHISHRAVIPENEPAFSQIYHTETLADILKK</sequence>
<evidence type="ECO:0000313" key="2">
    <source>
        <dbReference type="EMBL" id="QAT64261.1"/>
    </source>
</evidence>
<gene>
    <name evidence="2" type="ORF">EQZ20_04540</name>
</gene>
<reference evidence="2 3" key="1">
    <citation type="submission" date="2019-01" db="EMBL/GenBank/DDBJ databases">
        <title>Genome sequence of Bacillus glycinifermentans SRCM103574.</title>
        <authorList>
            <person name="Kong H.-J."/>
            <person name="Jeong S.-Y."/>
            <person name="Jeong D.-Y."/>
        </authorList>
    </citation>
    <scope>NUCLEOTIDE SEQUENCE [LARGE SCALE GENOMIC DNA]</scope>
    <source>
        <strain evidence="2 3">SRCM103574</strain>
    </source>
</reference>
<dbReference type="EMBL" id="CP035232">
    <property type="protein sequence ID" value="QAT64261.1"/>
    <property type="molecule type" value="Genomic_DNA"/>
</dbReference>
<protein>
    <submittedName>
        <fullName evidence="2">Glycosyltransferase family 2 protein</fullName>
    </submittedName>
</protein>
<dbReference type="InterPro" id="IPR001173">
    <property type="entry name" value="Glyco_trans_2-like"/>
</dbReference>
<dbReference type="AlphaFoldDB" id="A0AAJ3YWJ5"/>
<dbReference type="Pfam" id="PF00535">
    <property type="entry name" value="Glycos_transf_2"/>
    <property type="match status" value="1"/>
</dbReference>
<dbReference type="CDD" id="cd00761">
    <property type="entry name" value="Glyco_tranf_GTA_type"/>
    <property type="match status" value="1"/>
</dbReference>
<dbReference type="Gene3D" id="3.90.550.10">
    <property type="entry name" value="Spore Coat Polysaccharide Biosynthesis Protein SpsA, Chain A"/>
    <property type="match status" value="1"/>
</dbReference>
<dbReference type="InterPro" id="IPR050834">
    <property type="entry name" value="Glycosyltransf_2"/>
</dbReference>
<accession>A0AAJ3YWJ5</accession>
<dbReference type="SUPFAM" id="SSF53448">
    <property type="entry name" value="Nucleotide-diphospho-sugar transferases"/>
    <property type="match status" value="1"/>
</dbReference>
<dbReference type="InterPro" id="IPR029044">
    <property type="entry name" value="Nucleotide-diphossugar_trans"/>
</dbReference>
<dbReference type="PANTHER" id="PTHR43685">
    <property type="entry name" value="GLYCOSYLTRANSFERASE"/>
    <property type="match status" value="1"/>
</dbReference>
<organism evidence="2 3">
    <name type="scientific">Bacillus glycinifermentans</name>
    <dbReference type="NCBI Taxonomy" id="1664069"/>
    <lineage>
        <taxon>Bacteria</taxon>
        <taxon>Bacillati</taxon>
        <taxon>Bacillota</taxon>
        <taxon>Bacilli</taxon>
        <taxon>Bacillales</taxon>
        <taxon>Bacillaceae</taxon>
        <taxon>Bacillus</taxon>
    </lineage>
</organism>
<evidence type="ECO:0000259" key="1">
    <source>
        <dbReference type="Pfam" id="PF00535"/>
    </source>
</evidence>
<dbReference type="Proteomes" id="UP000288675">
    <property type="component" value="Chromosome"/>
</dbReference>
<name>A0AAJ3YWJ5_9BACI</name>
<evidence type="ECO:0000313" key="3">
    <source>
        <dbReference type="Proteomes" id="UP000288675"/>
    </source>
</evidence>
<proteinExistence type="predicted"/>